<name>A0ABU0VS21_9GAMM</name>
<comment type="caution">
    <text evidence="1">The sequence shown here is derived from an EMBL/GenBank/DDBJ whole genome shotgun (WGS) entry which is preliminary data.</text>
</comment>
<organism evidence="1 2">
    <name type="scientific">Serratia ureilytica</name>
    <dbReference type="NCBI Taxonomy" id="300181"/>
    <lineage>
        <taxon>Bacteria</taxon>
        <taxon>Pseudomonadati</taxon>
        <taxon>Pseudomonadota</taxon>
        <taxon>Gammaproteobacteria</taxon>
        <taxon>Enterobacterales</taxon>
        <taxon>Yersiniaceae</taxon>
        <taxon>Serratia</taxon>
    </lineage>
</organism>
<gene>
    <name evidence="1" type="ORF">Q6237_25000</name>
</gene>
<proteinExistence type="predicted"/>
<evidence type="ECO:0000313" key="1">
    <source>
        <dbReference type="EMBL" id="MDQ1864242.1"/>
    </source>
</evidence>
<accession>A0ABU0VS21</accession>
<dbReference type="EMBL" id="JAVCZN010000018">
    <property type="protein sequence ID" value="MDQ1864242.1"/>
    <property type="molecule type" value="Genomic_DNA"/>
</dbReference>
<evidence type="ECO:0000313" key="2">
    <source>
        <dbReference type="Proteomes" id="UP001177872"/>
    </source>
</evidence>
<sequence length="93" mass="10555">MAKGTLNSSQNFSCDFSELSTQIAPDIEKVNRSRKRKRVRRDTLFYLGNTKVQVKKKYRLSSSAITPSLPTSRTRPFERAVACANILCRSVTK</sequence>
<protein>
    <submittedName>
        <fullName evidence="1">Uncharacterized protein</fullName>
    </submittedName>
</protein>
<dbReference type="RefSeq" id="WP_145957746.1">
    <property type="nucleotide sequence ID" value="NZ_JADUMA010000016.1"/>
</dbReference>
<dbReference type="Proteomes" id="UP001177872">
    <property type="component" value="Unassembled WGS sequence"/>
</dbReference>
<keyword evidence="2" id="KW-1185">Reference proteome</keyword>
<reference evidence="1" key="1">
    <citation type="submission" date="2023-07" db="EMBL/GenBank/DDBJ databases">
        <title>In vitro acaricidal activity of Serratia ureilytica strains isolated from Mimosa pudica nodules againts the dust mite Tyrophagus putrescentiae.</title>
        <authorList>
            <person name="Wong-Villareal A."/>
            <person name="Cerqueda-Garcia D."/>
        </authorList>
    </citation>
    <scope>NUCLEOTIDE SEQUENCE</scope>
    <source>
        <strain evidence="1">UTS2</strain>
    </source>
</reference>